<sequence length="196" mass="20519">MSATAETELAGIGEQITSLAPLLASFDAELARLRENTSFTSREMTGLASGFSAALRRSFDGLLFDGLKLDQALKGLTARVIDNLYAMAMRPVHKAAGGALAAGIGGLMSGLMPFAAGAPFSQGRVMPFARGGIVTAPTRFAMRGADGRLGVATTGQARPVSLVMNITTPDAESFRRSESQIAAQIGRALMRGQRNR</sequence>
<dbReference type="Proteomes" id="UP001198571">
    <property type="component" value="Unassembled WGS sequence"/>
</dbReference>
<reference evidence="1 2" key="1">
    <citation type="submission" date="2020-07" db="EMBL/GenBank/DDBJ databases">
        <title>Pseudogemmobacter sp. nov., isolated from poultry manure in Taiwan.</title>
        <authorList>
            <person name="Lin S.-Y."/>
            <person name="Tang Y.-S."/>
            <person name="Young C.-C."/>
        </authorList>
    </citation>
    <scope>NUCLEOTIDE SEQUENCE [LARGE SCALE GENOMIC DNA]</scope>
    <source>
        <strain evidence="1 2">CC-YST710</strain>
    </source>
</reference>
<accession>A0ABS8CKT6</accession>
<protein>
    <submittedName>
        <fullName evidence="1">Phage tail tape measure protein</fullName>
    </submittedName>
</protein>
<comment type="caution">
    <text evidence="1">The sequence shown here is derived from an EMBL/GenBank/DDBJ whole genome shotgun (WGS) entry which is preliminary data.</text>
</comment>
<dbReference type="EMBL" id="JACDXX010000006">
    <property type="protein sequence ID" value="MCB5410017.1"/>
    <property type="molecule type" value="Genomic_DNA"/>
</dbReference>
<evidence type="ECO:0000313" key="2">
    <source>
        <dbReference type="Proteomes" id="UP001198571"/>
    </source>
</evidence>
<proteinExistence type="predicted"/>
<evidence type="ECO:0000313" key="1">
    <source>
        <dbReference type="EMBL" id="MCB5410017.1"/>
    </source>
</evidence>
<gene>
    <name evidence="1" type="ORF">H0485_08395</name>
</gene>
<keyword evidence="2" id="KW-1185">Reference proteome</keyword>
<dbReference type="RefSeq" id="WP_226934922.1">
    <property type="nucleotide sequence ID" value="NZ_JACDXX010000006.1"/>
</dbReference>
<organism evidence="1 2">
    <name type="scientific">Pseudogemmobacter faecipullorum</name>
    <dbReference type="NCBI Taxonomy" id="2755041"/>
    <lineage>
        <taxon>Bacteria</taxon>
        <taxon>Pseudomonadati</taxon>
        <taxon>Pseudomonadota</taxon>
        <taxon>Alphaproteobacteria</taxon>
        <taxon>Rhodobacterales</taxon>
        <taxon>Paracoccaceae</taxon>
        <taxon>Pseudogemmobacter</taxon>
    </lineage>
</organism>
<name>A0ABS8CKT6_9RHOB</name>